<sequence length="393" mass="42575">MKCLECGYESELNQKLITCPKCGGIMEIKVKLKDFSFSNLKGRGVWRYKNSIPGLYTKIISLNEGNTPLIPSKIYKQTYYKFEGANPTGSFKDRGMTVAISSAVNNGYKVVTAASTGNTAASAAAYASRGNLKIYLVLPKGKVALGKLAQSILYGATILEVNGSFDIAMSAVIRLYKELGIVYPLNSFNPWRLEGQKTIAYEIAEEIGAPDNVIVPVGNAGNIYAIWKGFTELYEAGVIQKIPRMIGIQAEGAAPIAKAIEKGLDTPEFFENPETIATAIRIGRPVNWKKAVKAIKESKGTALSVSDAEIIEAQKKLAREEGIGAEPASSAALAGYEKAIKQQIIDKDEKNVLILTGHALKDPDAMLKMDSKIILINPDHIEKIVLGDTNVNN</sequence>
<keyword evidence="9 12" id="KW-0456">Lyase</keyword>
<reference evidence="16 17" key="1">
    <citation type="submission" date="2018-05" db="EMBL/GenBank/DDBJ databases">
        <title>Complete Genome Sequences of Extremely Thermoacidophilic, Metal-Mobilizing Type-Strain Members of the Archaeal Family Sulfolobaceae: Acidianus brierleyi DSM-1651T, Acidianus sulfidivorans DSM-18786T, Metallosphaera hakonensis DSM-7519T, and Metallosphaera prunae DSM-10039T.</title>
        <authorList>
            <person name="Counts J.A."/>
            <person name="Kelly R.M."/>
        </authorList>
    </citation>
    <scope>NUCLEOTIDE SEQUENCE [LARGE SCALE GENOMIC DNA]</scope>
    <source>
        <strain evidence="16 17">JP7</strain>
    </source>
</reference>
<dbReference type="FunFam" id="3.40.50.1100:FF:000014">
    <property type="entry name" value="Threonine synthase"/>
    <property type="match status" value="1"/>
</dbReference>
<evidence type="ECO:0000256" key="5">
    <source>
        <dbReference type="ARBA" id="ARBA00018679"/>
    </source>
</evidence>
<dbReference type="GO" id="GO:0009088">
    <property type="term" value="P:threonine biosynthetic process"/>
    <property type="evidence" value="ECO:0007669"/>
    <property type="project" value="UniProtKB-UniRule"/>
</dbReference>
<dbReference type="KEGG" id="asul:DFR86_09585"/>
<evidence type="ECO:0000256" key="7">
    <source>
        <dbReference type="ARBA" id="ARBA00022697"/>
    </source>
</evidence>
<name>A0A2U9IP37_9CREN</name>
<evidence type="ECO:0000259" key="15">
    <source>
        <dbReference type="Pfam" id="PF00291"/>
    </source>
</evidence>
<dbReference type="RefSeq" id="WP_110380663.1">
    <property type="nucleotide sequence ID" value="NZ_CP029288.2"/>
</dbReference>
<dbReference type="EMBL" id="CP029288">
    <property type="protein sequence ID" value="AWR97773.1"/>
    <property type="molecule type" value="Genomic_DNA"/>
</dbReference>
<feature type="binding site" evidence="13">
    <location>
        <position position="356"/>
    </location>
    <ligand>
        <name>pyridoxal 5'-phosphate</name>
        <dbReference type="ChEBI" id="CHEBI:597326"/>
    </ligand>
</feature>
<organism evidence="16 17">
    <name type="scientific">Acidianus sulfidivorans JP7</name>
    <dbReference type="NCBI Taxonomy" id="619593"/>
    <lineage>
        <taxon>Archaea</taxon>
        <taxon>Thermoproteota</taxon>
        <taxon>Thermoprotei</taxon>
        <taxon>Sulfolobales</taxon>
        <taxon>Sulfolobaceae</taxon>
        <taxon>Acidianus</taxon>
    </lineage>
</organism>
<dbReference type="PIRSF" id="PIRSF038945">
    <property type="entry name" value="Thr_synthase"/>
    <property type="match status" value="1"/>
</dbReference>
<evidence type="ECO:0000256" key="3">
    <source>
        <dbReference type="ARBA" id="ARBA00005517"/>
    </source>
</evidence>
<dbReference type="InterPro" id="IPR001926">
    <property type="entry name" value="TrpB-like_PALP"/>
</dbReference>
<keyword evidence="6 12" id="KW-0028">Amino-acid biosynthesis</keyword>
<dbReference type="GO" id="GO:0004794">
    <property type="term" value="F:threonine deaminase activity"/>
    <property type="evidence" value="ECO:0007669"/>
    <property type="project" value="TreeGrafter"/>
</dbReference>
<dbReference type="NCBIfam" id="TIGR00260">
    <property type="entry name" value="thrC"/>
    <property type="match status" value="1"/>
</dbReference>
<comment type="pathway">
    <text evidence="2 12">Amino-acid biosynthesis; L-threonine biosynthesis; L-threonine from L-aspartate: step 5/5.</text>
</comment>
<feature type="modified residue" description="N6-(pyridoxal phosphate)lysine" evidence="14">
    <location>
        <position position="92"/>
    </location>
</feature>
<dbReference type="PROSITE" id="PS00165">
    <property type="entry name" value="DEHYDRATASE_SER_THR"/>
    <property type="match status" value="1"/>
</dbReference>
<evidence type="ECO:0000256" key="4">
    <source>
        <dbReference type="ARBA" id="ARBA00013028"/>
    </source>
</evidence>
<dbReference type="GO" id="GO:0006567">
    <property type="term" value="P:L-threonine catabolic process"/>
    <property type="evidence" value="ECO:0007669"/>
    <property type="project" value="TreeGrafter"/>
</dbReference>
<comment type="function">
    <text evidence="12">Catalyzes the gamma-elimination of phosphate from L-phosphohomoserine and the beta-addition of water to produce L-threonine.</text>
</comment>
<comment type="similarity">
    <text evidence="3 12">Belongs to the threonine synthase family.</text>
</comment>
<dbReference type="GO" id="GO:0009097">
    <property type="term" value="P:isoleucine biosynthetic process"/>
    <property type="evidence" value="ECO:0007669"/>
    <property type="project" value="TreeGrafter"/>
</dbReference>
<proteinExistence type="inferred from homology"/>
<dbReference type="InterPro" id="IPR004450">
    <property type="entry name" value="Thr_synthase-like"/>
</dbReference>
<dbReference type="PANTHER" id="PTHR48078:SF6">
    <property type="entry name" value="L-THREONINE DEHYDRATASE CATABOLIC TDCB"/>
    <property type="match status" value="1"/>
</dbReference>
<evidence type="ECO:0000256" key="11">
    <source>
        <dbReference type="NCBIfam" id="TIGR00260"/>
    </source>
</evidence>
<comment type="cofactor">
    <cofactor evidence="1 12 13">
        <name>pyridoxal 5'-phosphate</name>
        <dbReference type="ChEBI" id="CHEBI:597326"/>
    </cofactor>
</comment>
<evidence type="ECO:0000256" key="1">
    <source>
        <dbReference type="ARBA" id="ARBA00001933"/>
    </source>
</evidence>
<dbReference type="CDD" id="cd01563">
    <property type="entry name" value="Thr-synth_1"/>
    <property type="match status" value="1"/>
</dbReference>
<dbReference type="SUPFAM" id="SSF53686">
    <property type="entry name" value="Tryptophan synthase beta subunit-like PLP-dependent enzymes"/>
    <property type="match status" value="1"/>
</dbReference>
<evidence type="ECO:0000256" key="2">
    <source>
        <dbReference type="ARBA" id="ARBA00004979"/>
    </source>
</evidence>
<evidence type="ECO:0000256" key="14">
    <source>
        <dbReference type="PIRSR" id="PIRSR038945-2"/>
    </source>
</evidence>
<dbReference type="AlphaFoldDB" id="A0A2U9IP37"/>
<evidence type="ECO:0000256" key="12">
    <source>
        <dbReference type="PIRNR" id="PIRNR038945"/>
    </source>
</evidence>
<protein>
    <recommendedName>
        <fullName evidence="5 11">Threonine synthase</fullName>
        <ecNumber evidence="4 11">4.2.3.1</ecNumber>
    </recommendedName>
</protein>
<evidence type="ECO:0000256" key="6">
    <source>
        <dbReference type="ARBA" id="ARBA00022605"/>
    </source>
</evidence>
<feature type="binding site" evidence="13">
    <location>
        <position position="118"/>
    </location>
    <ligand>
        <name>pyridoxal 5'-phosphate</name>
        <dbReference type="ChEBI" id="CHEBI:597326"/>
    </ligand>
</feature>
<gene>
    <name evidence="16" type="ORF">DFR86_09585</name>
</gene>
<dbReference type="GO" id="GO:0006565">
    <property type="term" value="P:L-serine catabolic process"/>
    <property type="evidence" value="ECO:0007669"/>
    <property type="project" value="TreeGrafter"/>
</dbReference>
<keyword evidence="7 12" id="KW-0791">Threonine biosynthesis</keyword>
<dbReference type="OrthoDB" id="6371at2157"/>
<dbReference type="InterPro" id="IPR036052">
    <property type="entry name" value="TrpB-like_PALP_sf"/>
</dbReference>
<dbReference type="GO" id="GO:0004795">
    <property type="term" value="F:threonine synthase activity"/>
    <property type="evidence" value="ECO:0007669"/>
    <property type="project" value="UniProtKB-UniRule"/>
</dbReference>
<dbReference type="InterPro" id="IPR000634">
    <property type="entry name" value="Ser/Thr_deHydtase_PyrdxlP-BS"/>
</dbReference>
<dbReference type="InterPro" id="IPR026260">
    <property type="entry name" value="Thr_Synthase_bac/arc"/>
</dbReference>
<dbReference type="Pfam" id="PF00291">
    <property type="entry name" value="PALP"/>
    <property type="match status" value="1"/>
</dbReference>
<keyword evidence="8 12" id="KW-0663">Pyridoxal phosphate</keyword>
<dbReference type="GO" id="GO:0030170">
    <property type="term" value="F:pyridoxal phosphate binding"/>
    <property type="evidence" value="ECO:0007669"/>
    <property type="project" value="InterPro"/>
</dbReference>
<dbReference type="EC" id="4.2.3.1" evidence="4 11"/>
<dbReference type="UniPathway" id="UPA00050">
    <property type="reaction ID" value="UER00065"/>
</dbReference>
<evidence type="ECO:0000313" key="16">
    <source>
        <dbReference type="EMBL" id="AWR97773.1"/>
    </source>
</evidence>
<dbReference type="PANTHER" id="PTHR48078">
    <property type="entry name" value="THREONINE DEHYDRATASE, MITOCHONDRIAL-RELATED"/>
    <property type="match status" value="1"/>
</dbReference>
<dbReference type="GeneID" id="36838220"/>
<feature type="domain" description="Tryptophan synthase beta chain-like PALP" evidence="15">
    <location>
        <begin position="60"/>
        <end position="357"/>
    </location>
</feature>
<evidence type="ECO:0000256" key="9">
    <source>
        <dbReference type="ARBA" id="ARBA00023239"/>
    </source>
</evidence>
<evidence type="ECO:0000256" key="13">
    <source>
        <dbReference type="PIRSR" id="PIRSR038945-1"/>
    </source>
</evidence>
<evidence type="ECO:0000313" key="17">
    <source>
        <dbReference type="Proteomes" id="UP000248410"/>
    </source>
</evidence>
<keyword evidence="17" id="KW-1185">Reference proteome</keyword>
<dbReference type="Gene3D" id="3.40.50.1100">
    <property type="match status" value="2"/>
</dbReference>
<comment type="catalytic activity">
    <reaction evidence="10 12">
        <text>O-phospho-L-homoserine + H2O = L-threonine + phosphate</text>
        <dbReference type="Rhea" id="RHEA:10840"/>
        <dbReference type="ChEBI" id="CHEBI:15377"/>
        <dbReference type="ChEBI" id="CHEBI:43474"/>
        <dbReference type="ChEBI" id="CHEBI:57590"/>
        <dbReference type="ChEBI" id="CHEBI:57926"/>
        <dbReference type="EC" id="4.2.3.1"/>
    </reaction>
</comment>
<dbReference type="InterPro" id="IPR050147">
    <property type="entry name" value="Ser/Thr_Dehydratase"/>
</dbReference>
<feature type="binding site" evidence="13">
    <location>
        <begin position="218"/>
        <end position="222"/>
    </location>
    <ligand>
        <name>pyridoxal 5'-phosphate</name>
        <dbReference type="ChEBI" id="CHEBI:597326"/>
    </ligand>
</feature>
<accession>A0A2U9IP37</accession>
<dbReference type="GO" id="GO:0003941">
    <property type="term" value="F:L-serine ammonia-lyase activity"/>
    <property type="evidence" value="ECO:0007669"/>
    <property type="project" value="TreeGrafter"/>
</dbReference>
<evidence type="ECO:0000256" key="8">
    <source>
        <dbReference type="ARBA" id="ARBA00022898"/>
    </source>
</evidence>
<evidence type="ECO:0000256" key="10">
    <source>
        <dbReference type="ARBA" id="ARBA00049144"/>
    </source>
</evidence>
<dbReference type="Proteomes" id="UP000248410">
    <property type="component" value="Chromosome"/>
</dbReference>